<dbReference type="Pfam" id="PF02836">
    <property type="entry name" value="Glyco_hydro_2_C"/>
    <property type="match status" value="1"/>
</dbReference>
<dbReference type="SMART" id="SM01038">
    <property type="entry name" value="Bgal_small_N"/>
    <property type="match status" value="1"/>
</dbReference>
<evidence type="ECO:0000256" key="5">
    <source>
        <dbReference type="ARBA" id="ARBA00023295"/>
    </source>
</evidence>
<dbReference type="SUPFAM" id="SSF49303">
    <property type="entry name" value="beta-Galactosidase/glucuronidase domain"/>
    <property type="match status" value="2"/>
</dbReference>
<feature type="chain" id="PRO_5002671942" description="beta-galactosidase" evidence="8">
    <location>
        <begin position="17"/>
        <end position="1164"/>
    </location>
</feature>
<dbReference type="InterPro" id="IPR013783">
    <property type="entry name" value="Ig-like_fold"/>
</dbReference>
<dbReference type="EMBL" id="CP000582">
    <property type="protein sequence ID" value="ABO94678.1"/>
    <property type="molecule type" value="Genomic_DNA"/>
</dbReference>
<gene>
    <name evidence="10" type="primary">LacZ</name>
    <name evidence="10" type="ORF">OSTLU_119488</name>
</gene>
<dbReference type="InterPro" id="IPR032312">
    <property type="entry name" value="LacZ_4"/>
</dbReference>
<dbReference type="RefSeq" id="XP_001416385.1">
    <property type="nucleotide sequence ID" value="XM_001416348.1"/>
</dbReference>
<dbReference type="KEGG" id="olu:OSTLU_119488"/>
<evidence type="ECO:0000313" key="11">
    <source>
        <dbReference type="Proteomes" id="UP000001568"/>
    </source>
</evidence>
<evidence type="ECO:0000256" key="3">
    <source>
        <dbReference type="ARBA" id="ARBA00012756"/>
    </source>
</evidence>
<keyword evidence="11" id="KW-1185">Reference proteome</keyword>
<dbReference type="GO" id="GO:0005990">
    <property type="term" value="P:lactose catabolic process"/>
    <property type="evidence" value="ECO:0007669"/>
    <property type="project" value="TreeGrafter"/>
</dbReference>
<dbReference type="AlphaFoldDB" id="A4RT31"/>
<dbReference type="eggNOG" id="KOG2024">
    <property type="taxonomic scope" value="Eukaryota"/>
</dbReference>
<accession>A4RT31</accession>
<evidence type="ECO:0000256" key="6">
    <source>
        <dbReference type="ARBA" id="ARBA00032230"/>
    </source>
</evidence>
<dbReference type="SUPFAM" id="SSF49785">
    <property type="entry name" value="Galactose-binding domain-like"/>
    <property type="match status" value="1"/>
</dbReference>
<dbReference type="CAZy" id="GH2">
    <property type="family name" value="Glycoside Hydrolase Family 2"/>
</dbReference>
<dbReference type="FunFam" id="3.20.20.80:FF:000018">
    <property type="entry name" value="Beta-galactosidase"/>
    <property type="match status" value="1"/>
</dbReference>
<dbReference type="PRINTS" id="PR00132">
    <property type="entry name" value="GLHYDRLASE2"/>
</dbReference>
<dbReference type="SUPFAM" id="SSF74650">
    <property type="entry name" value="Galactose mutarotase-like"/>
    <property type="match status" value="1"/>
</dbReference>
<dbReference type="HOGENOM" id="CLU_002346_0_2_1"/>
<name>A4RT31_OSTLU</name>
<feature type="domain" description="Beta galactosidase small chain/" evidence="9">
    <location>
        <begin position="859"/>
        <end position="1137"/>
    </location>
</feature>
<evidence type="ECO:0000313" key="10">
    <source>
        <dbReference type="EMBL" id="ABO94678.1"/>
    </source>
</evidence>
<dbReference type="Proteomes" id="UP000001568">
    <property type="component" value="Chromosome 2"/>
</dbReference>
<feature type="signal peptide" evidence="8">
    <location>
        <begin position="1"/>
        <end position="16"/>
    </location>
</feature>
<dbReference type="Gene3D" id="2.60.120.260">
    <property type="entry name" value="Galactose-binding domain-like"/>
    <property type="match status" value="1"/>
</dbReference>
<comment type="catalytic activity">
    <reaction evidence="1">
        <text>Hydrolysis of terminal non-reducing beta-D-galactose residues in beta-D-galactosides.</text>
        <dbReference type="EC" id="3.2.1.23"/>
    </reaction>
</comment>
<dbReference type="Gene3D" id="3.20.20.80">
    <property type="entry name" value="Glycosidases"/>
    <property type="match status" value="1"/>
</dbReference>
<dbReference type="OrthoDB" id="408320at2759"/>
<evidence type="ECO:0000256" key="2">
    <source>
        <dbReference type="ARBA" id="ARBA00007401"/>
    </source>
</evidence>
<dbReference type="PANTHER" id="PTHR46323:SF2">
    <property type="entry name" value="BETA-GALACTOSIDASE"/>
    <property type="match status" value="1"/>
</dbReference>
<reference evidence="10 11" key="1">
    <citation type="journal article" date="2007" name="Proc. Natl. Acad. Sci. U.S.A.">
        <title>The tiny eukaryote Ostreococcus provides genomic insights into the paradox of plankton speciation.</title>
        <authorList>
            <person name="Palenik B."/>
            <person name="Grimwood J."/>
            <person name="Aerts A."/>
            <person name="Rouze P."/>
            <person name="Salamov A."/>
            <person name="Putnam N."/>
            <person name="Dupont C."/>
            <person name="Jorgensen R."/>
            <person name="Derelle E."/>
            <person name="Rombauts S."/>
            <person name="Zhou K."/>
            <person name="Otillar R."/>
            <person name="Merchant S.S."/>
            <person name="Podell S."/>
            <person name="Gaasterland T."/>
            <person name="Napoli C."/>
            <person name="Gendler K."/>
            <person name="Manuell A."/>
            <person name="Tai V."/>
            <person name="Vallon O."/>
            <person name="Piganeau G."/>
            <person name="Jancek S."/>
            <person name="Heijde M."/>
            <person name="Jabbari K."/>
            <person name="Bowler C."/>
            <person name="Lohr M."/>
            <person name="Robbens S."/>
            <person name="Werner G."/>
            <person name="Dubchak I."/>
            <person name="Pazour G.J."/>
            <person name="Ren Q."/>
            <person name="Paulsen I."/>
            <person name="Delwiche C."/>
            <person name="Schmutz J."/>
            <person name="Rokhsar D."/>
            <person name="Van de Peer Y."/>
            <person name="Moreau H."/>
            <person name="Grigoriev I.V."/>
        </authorList>
    </citation>
    <scope>NUCLEOTIDE SEQUENCE [LARGE SCALE GENOMIC DNA]</scope>
    <source>
        <strain evidence="10 11">CCE9901</strain>
    </source>
</reference>
<evidence type="ECO:0000259" key="9">
    <source>
        <dbReference type="SMART" id="SM01038"/>
    </source>
</evidence>
<dbReference type="GeneID" id="5000442"/>
<dbReference type="InterPro" id="IPR006101">
    <property type="entry name" value="Glyco_hydro_2"/>
</dbReference>
<evidence type="ECO:0000256" key="8">
    <source>
        <dbReference type="SAM" id="SignalP"/>
    </source>
</evidence>
<dbReference type="Gene3D" id="2.60.40.10">
    <property type="entry name" value="Immunoglobulins"/>
    <property type="match status" value="2"/>
</dbReference>
<dbReference type="GO" id="GO:0004565">
    <property type="term" value="F:beta-galactosidase activity"/>
    <property type="evidence" value="ECO:0007669"/>
    <property type="project" value="UniProtKB-EC"/>
</dbReference>
<dbReference type="InterPro" id="IPR006104">
    <property type="entry name" value="Glyco_hydro_2_N"/>
</dbReference>
<dbReference type="InterPro" id="IPR014718">
    <property type="entry name" value="GH-type_carb-bd"/>
</dbReference>
<evidence type="ECO:0000256" key="4">
    <source>
        <dbReference type="ARBA" id="ARBA00022801"/>
    </source>
</evidence>
<dbReference type="Gramene" id="ABO94678">
    <property type="protein sequence ID" value="ABO94678"/>
    <property type="gene ID" value="OSTLU_119488"/>
</dbReference>
<keyword evidence="5 7" id="KW-0326">Glycosidase</keyword>
<dbReference type="InterPro" id="IPR023230">
    <property type="entry name" value="Glyco_hydro_2_CS"/>
</dbReference>
<protein>
    <recommendedName>
        <fullName evidence="3">beta-galactosidase</fullName>
        <ecNumber evidence="3">3.2.1.23</ecNumber>
    </recommendedName>
    <alternativeName>
        <fullName evidence="6">Lactase</fullName>
    </alternativeName>
</protein>
<dbReference type="Pfam" id="PF02929">
    <property type="entry name" value="Bgal_small_N"/>
    <property type="match status" value="1"/>
</dbReference>
<evidence type="ECO:0000256" key="7">
    <source>
        <dbReference type="RuleBase" id="RU361154"/>
    </source>
</evidence>
<dbReference type="SUPFAM" id="SSF51445">
    <property type="entry name" value="(Trans)glycosidases"/>
    <property type="match status" value="1"/>
</dbReference>
<dbReference type="InterPro" id="IPR036156">
    <property type="entry name" value="Beta-gal/glucu_dom_sf"/>
</dbReference>
<proteinExistence type="inferred from homology"/>
<dbReference type="STRING" id="436017.A4RT31"/>
<dbReference type="Pfam" id="PF00703">
    <property type="entry name" value="Glyco_hydro_2"/>
    <property type="match status" value="1"/>
</dbReference>
<dbReference type="GO" id="GO:0030246">
    <property type="term" value="F:carbohydrate binding"/>
    <property type="evidence" value="ECO:0007669"/>
    <property type="project" value="InterPro"/>
</dbReference>
<comment type="similarity">
    <text evidence="2 7">Belongs to the glycosyl hydrolase 2 family.</text>
</comment>
<dbReference type="Pfam" id="PF02837">
    <property type="entry name" value="Glyco_hydro_2_N"/>
    <property type="match status" value="1"/>
</dbReference>
<dbReference type="InterPro" id="IPR008979">
    <property type="entry name" value="Galactose-bd-like_sf"/>
</dbReference>
<dbReference type="InterPro" id="IPR006103">
    <property type="entry name" value="Glyco_hydro_2_cat"/>
</dbReference>
<dbReference type="InterPro" id="IPR050347">
    <property type="entry name" value="Bact_Beta-galactosidase"/>
</dbReference>
<dbReference type="PANTHER" id="PTHR46323">
    <property type="entry name" value="BETA-GALACTOSIDASE"/>
    <property type="match status" value="1"/>
</dbReference>
<dbReference type="InterPro" id="IPR004199">
    <property type="entry name" value="B-gal_small/dom_5"/>
</dbReference>
<sequence length="1164" mass="133047">MYFWNLFASFVFRCFSLQGIINFYESWTFRTSRVLSIILRIGECSYATFFDSCVQEQLVSVDEPLSSAEIADWENASIVGRDRRPSHCTLYSFRTVDECISFWKGGGLWNERINLANVQNLNGTWKFKLLKNPRAISDEFTLSNFSDTFWAEIPVPANWQCKGWDRPIYTNFQYPFPLHPPVARTSIKLGIDAGVLCENCVHATNPTGLYRRTFQLDMDWNESYERTFIVFEGVDAAFHIWINGQLVGYSQDSKMTAEFDVSDSLQSGTNLVVVRVYRWCDGSYLEDQDQWWLSGIFRDVYLYRKRASHICDYSVQTECCDWQSGTWELRVGIEICDTANAYFNNDNKRLRVRLFDSSLREISTGTTDKFLIQHYSPDFGTTQEKNIEEVRQYANVCFNISNVAEWSSERPTLYLLAIILESESGECLDCEGCRVGFRTVQIFNKQLLVNEKRITFQGVNRHEHCPVEGKAVSEKLMIEDILLMKRNNFNAVRTSHYPNHPRFYELCDEYGLYVIDEANIETHGFEFGLHSTPYLANDPVWRNAYMSRVSRMVQRDKNHCSIIIWSLGNESGCGGAHFAMYSWVKQNDKTRPIQYEGGGFKTKCTDIICPMYATPKICQDLASQMDDRPVILCEYSHAMGNSNGGLAKYWEVFRSNRSAQGGFIWDLIDQGLNCSTNGRIHWGYGGDFGDSPNDKQFCINGLVFPDRSPHPAMEEVKYLQQPTMIRAQGDKIIVENRYHFTNLECMKFDWCVILDSGFILKKGQFSKLHIQPGAETSYEWSQLFPSLSSLAQLVQRKQFVFGEWWIDVSASFIKHQSWIPEGVSIAKCQLMLPQQKVPVPGSLNSEAAIHIEHLSDAIWVTSQDSTYVFNAASGRLLKFQFRGEMLIQSGPIASLWRAPTDNDSGGWIFSFAERWAKAGLDTLHEHEEAVETFVDNFGRFHCASKLVLRTAQKKTVCRLCSHYTVLASGHLNVTCTFDLSPHLPPLPRIGVLMQCRATMQQVEWLGLGPHENYLDRKSSAFLGRHSATVDDLHVPYIVPSDNGARQEVRWLALESSASGNKCLFTSKENFNFNASNFSDAELARANHQHDLQRSDSIHVHLDTFQMGLGGDCSWFPCVHSEFLAPARKRFTFTFVIAGVGGNENPSDVFQELRFSRDTVELTSS</sequence>
<keyword evidence="4 7" id="KW-0378">Hydrolase</keyword>
<dbReference type="OMA" id="WASAMLD"/>
<dbReference type="InterPro" id="IPR011013">
    <property type="entry name" value="Gal_mutarotase_sf_dom"/>
</dbReference>
<dbReference type="Gene3D" id="2.70.98.10">
    <property type="match status" value="1"/>
</dbReference>
<evidence type="ECO:0000256" key="1">
    <source>
        <dbReference type="ARBA" id="ARBA00001412"/>
    </source>
</evidence>
<organism evidence="10 11">
    <name type="scientific">Ostreococcus lucimarinus (strain CCE9901)</name>
    <dbReference type="NCBI Taxonomy" id="436017"/>
    <lineage>
        <taxon>Eukaryota</taxon>
        <taxon>Viridiplantae</taxon>
        <taxon>Chlorophyta</taxon>
        <taxon>Mamiellophyceae</taxon>
        <taxon>Mamiellales</taxon>
        <taxon>Bathycoccaceae</taxon>
        <taxon>Ostreococcus</taxon>
    </lineage>
</organism>
<dbReference type="InterPro" id="IPR006102">
    <property type="entry name" value="Ig-like_GH2"/>
</dbReference>
<dbReference type="EC" id="3.2.1.23" evidence="3"/>
<keyword evidence="8" id="KW-0732">Signal</keyword>
<dbReference type="PROSITE" id="PS00719">
    <property type="entry name" value="GLYCOSYL_HYDROL_F2_1"/>
    <property type="match status" value="1"/>
</dbReference>
<dbReference type="Pfam" id="PF16353">
    <property type="entry name" value="LacZ_4"/>
    <property type="match status" value="1"/>
</dbReference>
<dbReference type="GO" id="GO:0009341">
    <property type="term" value="C:beta-galactosidase complex"/>
    <property type="evidence" value="ECO:0007669"/>
    <property type="project" value="InterPro"/>
</dbReference>
<dbReference type="InterPro" id="IPR017853">
    <property type="entry name" value="GH"/>
</dbReference>